<dbReference type="AlphaFoldDB" id="A0A3A4NBJ9"/>
<feature type="region of interest" description="Disordered" evidence="3">
    <location>
        <begin position="480"/>
        <end position="502"/>
    </location>
</feature>
<comment type="caution">
    <text evidence="9">The sequence shown here is derived from an EMBL/GenBank/DDBJ whole genome shotgun (WGS) entry which is preliminary data.</text>
</comment>
<dbReference type="GO" id="GO:0016020">
    <property type="term" value="C:membrane"/>
    <property type="evidence" value="ECO:0007669"/>
    <property type="project" value="InterPro"/>
</dbReference>
<dbReference type="InterPro" id="IPR021782">
    <property type="entry name" value="DUF3347"/>
</dbReference>
<dbReference type="Pfam" id="PF25919">
    <property type="entry name" value="BSH_CusB"/>
    <property type="match status" value="1"/>
</dbReference>
<feature type="domain" description="Heavy metal binding" evidence="6">
    <location>
        <begin position="73"/>
        <end position="100"/>
    </location>
</feature>
<dbReference type="Gene3D" id="2.40.420.20">
    <property type="match status" value="1"/>
</dbReference>
<feature type="transmembrane region" description="Helical" evidence="4">
    <location>
        <begin position="30"/>
        <end position="50"/>
    </location>
</feature>
<feature type="domain" description="CusB-like barrel-sandwich hybrid" evidence="7">
    <location>
        <begin position="154"/>
        <end position="283"/>
    </location>
</feature>
<protein>
    <submittedName>
        <fullName evidence="9">Efflux RND transporter periplasmic adaptor subunit</fullName>
    </submittedName>
</protein>
<evidence type="ECO:0000259" key="5">
    <source>
        <dbReference type="Pfam" id="PF11827"/>
    </source>
</evidence>
<evidence type="ECO:0000313" key="9">
    <source>
        <dbReference type="EMBL" id="RJP17039.1"/>
    </source>
</evidence>
<keyword evidence="4" id="KW-0472">Membrane</keyword>
<comment type="similarity">
    <text evidence="1">Belongs to the membrane fusion protein (MFP) (TC 8.A.1) family.</text>
</comment>
<reference evidence="9 10" key="1">
    <citation type="journal article" date="2017" name="ISME J.">
        <title>Energy and carbon metabolisms in a deep terrestrial subsurface fluid microbial community.</title>
        <authorList>
            <person name="Momper L."/>
            <person name="Jungbluth S.P."/>
            <person name="Lee M.D."/>
            <person name="Amend J.P."/>
        </authorList>
    </citation>
    <scope>NUCLEOTIDE SEQUENCE [LARGE SCALE GENOMIC DNA]</scope>
    <source>
        <strain evidence="9">SURF_5</strain>
    </source>
</reference>
<evidence type="ECO:0000259" key="8">
    <source>
        <dbReference type="Pfam" id="PF25954"/>
    </source>
</evidence>
<keyword evidence="4" id="KW-0812">Transmembrane</keyword>
<dbReference type="InterPro" id="IPR045800">
    <property type="entry name" value="HMBD"/>
</dbReference>
<accession>A0A3A4NBJ9</accession>
<sequence>MNESEERKLNTPVDESRHQRLDWLRKHKELLWGGILLFGAIMFLIGYYGARSGPVPAPHVGTEAHAEEENIRYWTCSMHPHIQMPEPGKCPICFMDLVPVYESSRSSGMDGPVLALSETARELAEIETTPVEHRPLTKTVRMVGKIDYDETRLAHVSAWIGGRIDKLHVNYLGVRVNKGDPLIYLYSPELRTAQEEYMIADRRWREATEAGDEHEIESALAVKDAIKKKMELWGILPAQIERIGANGGPDDHMTIYAPSSGTVIAREAFEGKYVQPGERLFTIVDLSEVWANLDAYEIDLSSLRIGQIVEFETDVFPGETFKGKITFIQPVLNENTRSVKVRVNVANPDERLKPGMYARARLEAPVDNSGKIVKTSARQNRALTVPATAPLLTGKRAVVYVEEFVNNEPVYVGRQVELGPRAGDYYLVLAGLNEGERVVTRGNFKIDSALQIQAKPSMMKPEGGGGPAGHQHGAVVAQADTHKEHSAKPATPNPSPDAKRLPPIPEMKPVLAAYLELGSALAADNTKAAASAFDAMRKAFANVDPHSQSGEAHDRFAPIAQELQSAIPAETPKDITQQRAAFASISSPMGDYLGAFKQDLDSPLFETFCFMAFGGKGGTWYQKGRQINNPYWGETMLRCGEIKCEIN</sequence>
<gene>
    <name evidence="9" type="ORF">C4520_17705</name>
</gene>
<dbReference type="Pfam" id="PF25954">
    <property type="entry name" value="Beta-barrel_RND_2"/>
    <property type="match status" value="1"/>
</dbReference>
<proteinExistence type="inferred from homology"/>
<dbReference type="GO" id="GO:0060003">
    <property type="term" value="P:copper ion export"/>
    <property type="evidence" value="ECO:0007669"/>
    <property type="project" value="TreeGrafter"/>
</dbReference>
<dbReference type="FunFam" id="2.40.30.170:FF:000010">
    <property type="entry name" value="Efflux RND transporter periplasmic adaptor subunit"/>
    <property type="match status" value="1"/>
</dbReference>
<evidence type="ECO:0000259" key="6">
    <source>
        <dbReference type="Pfam" id="PF19335"/>
    </source>
</evidence>
<keyword evidence="2" id="KW-0813">Transport</keyword>
<dbReference type="EMBL" id="QZKU01000122">
    <property type="protein sequence ID" value="RJP17039.1"/>
    <property type="molecule type" value="Genomic_DNA"/>
</dbReference>
<evidence type="ECO:0000256" key="2">
    <source>
        <dbReference type="ARBA" id="ARBA00022448"/>
    </source>
</evidence>
<dbReference type="SUPFAM" id="SSF111369">
    <property type="entry name" value="HlyD-like secretion proteins"/>
    <property type="match status" value="1"/>
</dbReference>
<dbReference type="GO" id="GO:0030288">
    <property type="term" value="C:outer membrane-bounded periplasmic space"/>
    <property type="evidence" value="ECO:0007669"/>
    <property type="project" value="TreeGrafter"/>
</dbReference>
<dbReference type="Pfam" id="PF11827">
    <property type="entry name" value="DUF3347"/>
    <property type="match status" value="1"/>
</dbReference>
<dbReference type="GO" id="GO:0046914">
    <property type="term" value="F:transition metal ion binding"/>
    <property type="evidence" value="ECO:0007669"/>
    <property type="project" value="TreeGrafter"/>
</dbReference>
<dbReference type="PANTHER" id="PTHR30097">
    <property type="entry name" value="CATION EFFLUX SYSTEM PROTEIN CUSB"/>
    <property type="match status" value="1"/>
</dbReference>
<dbReference type="Gene3D" id="2.40.30.170">
    <property type="match status" value="1"/>
</dbReference>
<name>A0A3A4NBJ9_ABYX5</name>
<dbReference type="NCBIfam" id="TIGR01730">
    <property type="entry name" value="RND_mfp"/>
    <property type="match status" value="1"/>
</dbReference>
<dbReference type="Pfam" id="PF19335">
    <property type="entry name" value="HMBD"/>
    <property type="match status" value="1"/>
</dbReference>
<evidence type="ECO:0000256" key="4">
    <source>
        <dbReference type="SAM" id="Phobius"/>
    </source>
</evidence>
<keyword evidence="4" id="KW-1133">Transmembrane helix</keyword>
<dbReference type="InterPro" id="IPR058790">
    <property type="entry name" value="BSH_CusB"/>
</dbReference>
<dbReference type="InterPro" id="IPR006143">
    <property type="entry name" value="RND_pump_MFP"/>
</dbReference>
<organism evidence="9 10">
    <name type="scientific">Abyssobacteria bacterium (strain SURF_5)</name>
    <dbReference type="NCBI Taxonomy" id="2093360"/>
    <lineage>
        <taxon>Bacteria</taxon>
        <taxon>Pseudomonadati</taxon>
        <taxon>Candidatus Hydrogenedentota</taxon>
        <taxon>Candidatus Abyssobacteria</taxon>
    </lineage>
</organism>
<dbReference type="GO" id="GO:0022857">
    <property type="term" value="F:transmembrane transporter activity"/>
    <property type="evidence" value="ECO:0007669"/>
    <property type="project" value="InterPro"/>
</dbReference>
<dbReference type="GO" id="GO:0015679">
    <property type="term" value="P:plasma membrane copper ion transport"/>
    <property type="evidence" value="ECO:0007669"/>
    <property type="project" value="TreeGrafter"/>
</dbReference>
<evidence type="ECO:0000259" key="7">
    <source>
        <dbReference type="Pfam" id="PF25919"/>
    </source>
</evidence>
<dbReference type="InterPro" id="IPR051909">
    <property type="entry name" value="MFP_Cation_Efflux"/>
</dbReference>
<feature type="domain" description="DUF3347" evidence="5">
    <location>
        <begin position="510"/>
        <end position="598"/>
    </location>
</feature>
<dbReference type="InterPro" id="IPR058792">
    <property type="entry name" value="Beta-barrel_RND_2"/>
</dbReference>
<evidence type="ECO:0000256" key="3">
    <source>
        <dbReference type="SAM" id="MobiDB-lite"/>
    </source>
</evidence>
<dbReference type="Proteomes" id="UP000265882">
    <property type="component" value="Unassembled WGS sequence"/>
</dbReference>
<dbReference type="PANTHER" id="PTHR30097:SF4">
    <property type="entry name" value="SLR6042 PROTEIN"/>
    <property type="match status" value="1"/>
</dbReference>
<evidence type="ECO:0000313" key="10">
    <source>
        <dbReference type="Proteomes" id="UP000265882"/>
    </source>
</evidence>
<feature type="domain" description="CusB-like beta-barrel" evidence="8">
    <location>
        <begin position="288"/>
        <end position="364"/>
    </location>
</feature>
<evidence type="ECO:0000256" key="1">
    <source>
        <dbReference type="ARBA" id="ARBA00009477"/>
    </source>
</evidence>